<evidence type="ECO:0000313" key="1">
    <source>
        <dbReference type="EMBL" id="KAK6305431.1"/>
    </source>
</evidence>
<protein>
    <submittedName>
        <fullName evidence="1">Uncharacterized protein</fullName>
    </submittedName>
</protein>
<organism evidence="1 2">
    <name type="scientific">Coregonus suidteri</name>
    <dbReference type="NCBI Taxonomy" id="861788"/>
    <lineage>
        <taxon>Eukaryota</taxon>
        <taxon>Metazoa</taxon>
        <taxon>Chordata</taxon>
        <taxon>Craniata</taxon>
        <taxon>Vertebrata</taxon>
        <taxon>Euteleostomi</taxon>
        <taxon>Actinopterygii</taxon>
        <taxon>Neopterygii</taxon>
        <taxon>Teleostei</taxon>
        <taxon>Protacanthopterygii</taxon>
        <taxon>Salmoniformes</taxon>
        <taxon>Salmonidae</taxon>
        <taxon>Coregoninae</taxon>
        <taxon>Coregonus</taxon>
    </lineage>
</organism>
<comment type="caution">
    <text evidence="1">The sequence shown here is derived from an EMBL/GenBank/DDBJ whole genome shotgun (WGS) entry which is preliminary data.</text>
</comment>
<evidence type="ECO:0000313" key="2">
    <source>
        <dbReference type="Proteomes" id="UP001356427"/>
    </source>
</evidence>
<gene>
    <name evidence="1" type="ORF">J4Q44_G00242110</name>
</gene>
<proteinExistence type="predicted"/>
<name>A0AAN8LPP0_9TELE</name>
<dbReference type="EMBL" id="JAGTTL010000022">
    <property type="protein sequence ID" value="KAK6305431.1"/>
    <property type="molecule type" value="Genomic_DNA"/>
</dbReference>
<keyword evidence="2" id="KW-1185">Reference proteome</keyword>
<accession>A0AAN8LPP0</accession>
<dbReference type="AlphaFoldDB" id="A0AAN8LPP0"/>
<feature type="non-terminal residue" evidence="1">
    <location>
        <position position="125"/>
    </location>
</feature>
<dbReference type="Proteomes" id="UP001356427">
    <property type="component" value="Unassembled WGS sequence"/>
</dbReference>
<reference evidence="1 2" key="1">
    <citation type="submission" date="2021-04" db="EMBL/GenBank/DDBJ databases">
        <authorList>
            <person name="De Guttry C."/>
            <person name="Zahm M."/>
            <person name="Klopp C."/>
            <person name="Cabau C."/>
            <person name="Louis A."/>
            <person name="Berthelot C."/>
            <person name="Parey E."/>
            <person name="Roest Crollius H."/>
            <person name="Montfort J."/>
            <person name="Robinson-Rechavi M."/>
            <person name="Bucao C."/>
            <person name="Bouchez O."/>
            <person name="Gislard M."/>
            <person name="Lluch J."/>
            <person name="Milhes M."/>
            <person name="Lampietro C."/>
            <person name="Lopez Roques C."/>
            <person name="Donnadieu C."/>
            <person name="Braasch I."/>
            <person name="Desvignes T."/>
            <person name="Postlethwait J."/>
            <person name="Bobe J."/>
            <person name="Wedekind C."/>
            <person name="Guiguen Y."/>
        </authorList>
    </citation>
    <scope>NUCLEOTIDE SEQUENCE [LARGE SCALE GENOMIC DNA]</scope>
    <source>
        <strain evidence="1">Cs_M1</strain>
        <tissue evidence="1">Blood</tissue>
    </source>
</reference>
<sequence>MDTQSSWSLWTGFRRLPTSFPFSNSRRPGRRLGLCCSTFSGSTAFPKMWCRIGVLSSPPSSGRLIVSISYVCCQPVFGDQFAPPLFFRDKSVILYPGFGTTSKDPCFTISAYCLLSILHRTWVTP</sequence>